<dbReference type="PANTHER" id="PTHR43637">
    <property type="entry name" value="UPF0273 PROTEIN TM_0370"/>
    <property type="match status" value="1"/>
</dbReference>
<dbReference type="SUPFAM" id="SSF52540">
    <property type="entry name" value="P-loop containing nucleoside triphosphate hydrolases"/>
    <property type="match status" value="1"/>
</dbReference>
<protein>
    <submittedName>
        <fullName evidence="4">AAA family ATPase</fullName>
    </submittedName>
</protein>
<name>A0A8T4LA79_9ARCH</name>
<dbReference type="GO" id="GO:0005524">
    <property type="term" value="F:ATP binding"/>
    <property type="evidence" value="ECO:0007669"/>
    <property type="project" value="UniProtKB-KW"/>
</dbReference>
<accession>A0A8T4LA79</accession>
<dbReference type="Pfam" id="PF06745">
    <property type="entry name" value="ATPase"/>
    <property type="match status" value="1"/>
</dbReference>
<evidence type="ECO:0000256" key="1">
    <source>
        <dbReference type="ARBA" id="ARBA00022741"/>
    </source>
</evidence>
<evidence type="ECO:0000313" key="5">
    <source>
        <dbReference type="Proteomes" id="UP000675968"/>
    </source>
</evidence>
<organism evidence="4 5">
    <name type="scientific">Candidatus Iainarchaeum sp</name>
    <dbReference type="NCBI Taxonomy" id="3101447"/>
    <lineage>
        <taxon>Archaea</taxon>
        <taxon>Candidatus Iainarchaeota</taxon>
        <taxon>Candidatus Iainarchaeia</taxon>
        <taxon>Candidatus Iainarchaeales</taxon>
        <taxon>Candidatus Iainarchaeaceae</taxon>
        <taxon>Candidatus Iainarchaeum</taxon>
    </lineage>
</organism>
<dbReference type="InterPro" id="IPR014774">
    <property type="entry name" value="KaiC-like_dom"/>
</dbReference>
<evidence type="ECO:0000256" key="2">
    <source>
        <dbReference type="ARBA" id="ARBA00022840"/>
    </source>
</evidence>
<proteinExistence type="predicted"/>
<comment type="caution">
    <text evidence="4">The sequence shown here is derived from an EMBL/GenBank/DDBJ whole genome shotgun (WGS) entry which is preliminary data.</text>
</comment>
<evidence type="ECO:0000259" key="3">
    <source>
        <dbReference type="PROSITE" id="PS51146"/>
    </source>
</evidence>
<evidence type="ECO:0000313" key="4">
    <source>
        <dbReference type="EMBL" id="MBS3061630.1"/>
    </source>
</evidence>
<dbReference type="Proteomes" id="UP000675968">
    <property type="component" value="Unassembled WGS sequence"/>
</dbReference>
<gene>
    <name evidence="4" type="ORF">J4215_03540</name>
</gene>
<reference evidence="4" key="2">
    <citation type="submission" date="2021-05" db="EMBL/GenBank/DDBJ databases">
        <title>Protein family content uncovers lineage relationships and bacterial pathway maintenance mechanisms in DPANN archaea.</title>
        <authorList>
            <person name="Castelle C.J."/>
            <person name="Meheust R."/>
            <person name="Jaffe A.L."/>
            <person name="Seitz K."/>
            <person name="Gong X."/>
            <person name="Baker B.J."/>
            <person name="Banfield J.F."/>
        </authorList>
    </citation>
    <scope>NUCLEOTIDE SEQUENCE</scope>
    <source>
        <strain evidence="4">RIFCSPLOWO2_01_FULL_AR10_48_17</strain>
    </source>
</reference>
<keyword evidence="2" id="KW-0067">ATP-binding</keyword>
<feature type="domain" description="KaiC" evidence="3">
    <location>
        <begin position="4"/>
        <end position="238"/>
    </location>
</feature>
<dbReference type="AlphaFoldDB" id="A0A8T4LA79"/>
<dbReference type="InterPro" id="IPR010624">
    <property type="entry name" value="KaiC_dom"/>
</dbReference>
<dbReference type="EMBL" id="JAGVWC010000010">
    <property type="protein sequence ID" value="MBS3061630.1"/>
    <property type="molecule type" value="Genomic_DNA"/>
</dbReference>
<dbReference type="InterPro" id="IPR027417">
    <property type="entry name" value="P-loop_NTPase"/>
</dbReference>
<sequence>MVIDRVKTGIPGLDEILDGGIPRNASVVLAGGPGCGKTILAQQFIYNGAAQLREPGIFITAQTDIQNIVWDMQNFKWNFKALQDKNLVRIERVQFDTKADVSMQVEEQLTLIGNMVKEIGAKRLVIDSVTAMGMWIDDRGTLRNTIFQFLSEVKKLGCTTLLTAETSGDKNEFGSFNVEQYVADGIIALYFVPPNRGIFVRKMRGTNHSKKVHPLEITEDGIVVKNKDEILWQSLSTR</sequence>
<keyword evidence="1" id="KW-0547">Nucleotide-binding</keyword>
<dbReference type="PROSITE" id="PS51146">
    <property type="entry name" value="KAIC"/>
    <property type="match status" value="1"/>
</dbReference>
<dbReference type="Gene3D" id="3.40.50.300">
    <property type="entry name" value="P-loop containing nucleotide triphosphate hydrolases"/>
    <property type="match status" value="1"/>
</dbReference>
<reference evidence="4" key="1">
    <citation type="submission" date="2021-03" db="EMBL/GenBank/DDBJ databases">
        <authorList>
            <person name="Jaffe A."/>
        </authorList>
    </citation>
    <scope>NUCLEOTIDE SEQUENCE</scope>
    <source>
        <strain evidence="4">RIFCSPLOWO2_01_FULL_AR10_48_17</strain>
    </source>
</reference>